<feature type="chain" id="PRO_5045966734" description="Cytochrome c domain-containing protein" evidence="1">
    <location>
        <begin position="21"/>
        <end position="129"/>
    </location>
</feature>
<comment type="caution">
    <text evidence="2">The sequence shown here is derived from an EMBL/GenBank/DDBJ whole genome shotgun (WGS) entry which is preliminary data.</text>
</comment>
<dbReference type="SUPFAM" id="SSF46626">
    <property type="entry name" value="Cytochrome c"/>
    <property type="match status" value="1"/>
</dbReference>
<feature type="signal peptide" evidence="1">
    <location>
        <begin position="1"/>
        <end position="20"/>
    </location>
</feature>
<proteinExistence type="predicted"/>
<dbReference type="PROSITE" id="PS51257">
    <property type="entry name" value="PROKAR_LIPOPROTEIN"/>
    <property type="match status" value="1"/>
</dbReference>
<evidence type="ECO:0008006" key="4">
    <source>
        <dbReference type="Google" id="ProtNLM"/>
    </source>
</evidence>
<reference evidence="3" key="1">
    <citation type="journal article" date="2019" name="Int. J. Syst. Evol. Microbiol.">
        <title>The Global Catalogue of Microorganisms (GCM) 10K type strain sequencing project: providing services to taxonomists for standard genome sequencing and annotation.</title>
        <authorList>
            <consortium name="The Broad Institute Genomics Platform"/>
            <consortium name="The Broad Institute Genome Sequencing Center for Infectious Disease"/>
            <person name="Wu L."/>
            <person name="Ma J."/>
        </authorList>
    </citation>
    <scope>NUCLEOTIDE SEQUENCE [LARGE SCALE GENOMIC DNA]</scope>
    <source>
        <strain evidence="3">CGMCC 1.15774</strain>
    </source>
</reference>
<gene>
    <name evidence="2" type="ORF">ACFOWS_02235</name>
</gene>
<dbReference type="Proteomes" id="UP001595841">
    <property type="component" value="Unassembled WGS sequence"/>
</dbReference>
<dbReference type="InterPro" id="IPR036909">
    <property type="entry name" value="Cyt_c-like_dom_sf"/>
</dbReference>
<name>A0ABV8PIQ2_9FLAO</name>
<keyword evidence="3" id="KW-1185">Reference proteome</keyword>
<evidence type="ECO:0000313" key="2">
    <source>
        <dbReference type="EMBL" id="MFC4218931.1"/>
    </source>
</evidence>
<dbReference type="EMBL" id="JBHSCL010000002">
    <property type="protein sequence ID" value="MFC4218931.1"/>
    <property type="molecule type" value="Genomic_DNA"/>
</dbReference>
<keyword evidence="1" id="KW-0732">Signal</keyword>
<accession>A0ABV8PIQ2</accession>
<dbReference type="Gene3D" id="1.10.760.10">
    <property type="entry name" value="Cytochrome c-like domain"/>
    <property type="match status" value="1"/>
</dbReference>
<protein>
    <recommendedName>
        <fullName evidence="4">Cytochrome c domain-containing protein</fullName>
    </recommendedName>
</protein>
<organism evidence="2 3">
    <name type="scientific">Flagellimonas marina</name>
    <dbReference type="NCBI Taxonomy" id="1775168"/>
    <lineage>
        <taxon>Bacteria</taxon>
        <taxon>Pseudomonadati</taxon>
        <taxon>Bacteroidota</taxon>
        <taxon>Flavobacteriia</taxon>
        <taxon>Flavobacteriales</taxon>
        <taxon>Flavobacteriaceae</taxon>
        <taxon>Flagellimonas</taxon>
    </lineage>
</organism>
<evidence type="ECO:0000313" key="3">
    <source>
        <dbReference type="Proteomes" id="UP001595841"/>
    </source>
</evidence>
<evidence type="ECO:0000256" key="1">
    <source>
        <dbReference type="SAM" id="SignalP"/>
    </source>
</evidence>
<dbReference type="RefSeq" id="WP_379762308.1">
    <property type="nucleotide sequence ID" value="NZ_JBHSCL010000002.1"/>
</dbReference>
<sequence length="129" mass="13831">MKILKFISISCLLFLLQSCAYDSEDDLIAIEENDGEDDSENPDGPGITYVNTIKAIMDSNCVSCHSSPPRNGAPFALVNYNQVSGRANGILNAMARESGSPGAMPPAGTLPQNTINQIQEWIDNGTPEN</sequence>